<evidence type="ECO:0000313" key="3">
    <source>
        <dbReference type="Proteomes" id="UP000053593"/>
    </source>
</evidence>
<dbReference type="InterPro" id="IPR050982">
    <property type="entry name" value="Auxin_biosynth/cation_transpt"/>
</dbReference>
<dbReference type="Pfam" id="PF13738">
    <property type="entry name" value="Pyr_redox_3"/>
    <property type="match status" value="1"/>
</dbReference>
<evidence type="ECO:0000313" key="2">
    <source>
        <dbReference type="EMBL" id="KIK57866.1"/>
    </source>
</evidence>
<dbReference type="GO" id="GO:0004497">
    <property type="term" value="F:monooxygenase activity"/>
    <property type="evidence" value="ECO:0007669"/>
    <property type="project" value="TreeGrafter"/>
</dbReference>
<gene>
    <name evidence="2" type="ORF">GYMLUDRAFT_45704</name>
</gene>
<dbReference type="AlphaFoldDB" id="A0A0D0BRM6"/>
<dbReference type="PRINTS" id="PR00411">
    <property type="entry name" value="PNDRDTASEI"/>
</dbReference>
<protein>
    <recommendedName>
        <fullName evidence="4">FAD/NAD(P)-binding domain-containing protein</fullName>
    </recommendedName>
</protein>
<dbReference type="InterPro" id="IPR036188">
    <property type="entry name" value="FAD/NAD-bd_sf"/>
</dbReference>
<organism evidence="2 3">
    <name type="scientific">Collybiopsis luxurians FD-317 M1</name>
    <dbReference type="NCBI Taxonomy" id="944289"/>
    <lineage>
        <taxon>Eukaryota</taxon>
        <taxon>Fungi</taxon>
        <taxon>Dikarya</taxon>
        <taxon>Basidiomycota</taxon>
        <taxon>Agaricomycotina</taxon>
        <taxon>Agaricomycetes</taxon>
        <taxon>Agaricomycetidae</taxon>
        <taxon>Agaricales</taxon>
        <taxon>Marasmiineae</taxon>
        <taxon>Omphalotaceae</taxon>
        <taxon>Collybiopsis</taxon>
        <taxon>Collybiopsis luxurians</taxon>
    </lineage>
</organism>
<dbReference type="PANTHER" id="PTHR43539:SF68">
    <property type="entry name" value="FLAVIN-BINDING MONOOXYGENASE-LIKE PROTEIN (AFU_ORTHOLOGUE AFUA_4G09220)"/>
    <property type="match status" value="1"/>
</dbReference>
<proteinExistence type="predicted"/>
<evidence type="ECO:0008006" key="4">
    <source>
        <dbReference type="Google" id="ProtNLM"/>
    </source>
</evidence>
<dbReference type="Proteomes" id="UP000053593">
    <property type="component" value="Unassembled WGS sequence"/>
</dbReference>
<accession>A0A0D0BRM6</accession>
<keyword evidence="1" id="KW-0560">Oxidoreductase</keyword>
<keyword evidence="3" id="KW-1185">Reference proteome</keyword>
<dbReference type="OrthoDB" id="74360at2759"/>
<dbReference type="GO" id="GO:0050660">
    <property type="term" value="F:flavin adenine dinucleotide binding"/>
    <property type="evidence" value="ECO:0007669"/>
    <property type="project" value="TreeGrafter"/>
</dbReference>
<dbReference type="HOGENOM" id="CLU_015676_1_0_1"/>
<dbReference type="SUPFAM" id="SSF51905">
    <property type="entry name" value="FAD/NAD(P)-binding domain"/>
    <property type="match status" value="2"/>
</dbReference>
<evidence type="ECO:0000256" key="1">
    <source>
        <dbReference type="ARBA" id="ARBA00023002"/>
    </source>
</evidence>
<sequence>MSIYPPSSTLPTFANLKAPPIPDDLDVLLVASKWFSAFSTAVTASNPKDIIALFVEKSFWRDLLALTWDFRTFEGLKKIEQFLEDRLSGVEVSALKLDEASVALVHPYPDISWISATFTFETKIGHGNGTFRLSPIEGGGFKAHTVFTNLIELKGHPEQIKRLRNPFQNHGHAWAEHRRKEVEFTDNDPTVLIVGAGHSGLEIAARLKVLGISALVVEKDPRVGDIWRNRYDALCTHDPVYYHHMPYMPFPESWPVFAPSIKLANWFESYVDALELNVWTSSLVSKARQDTKTNIWSVTVVRKDGSTRVVRSKHLVFAIGFGDCDPTIPTYPGASEFRGEILHSTAYKSPQNYIGKKAIVVGSGVSAHDVSADLYANGIDVTMYQRSSTLILSNKAFLQVFFKGIYDEDGPPTDVADIISSSFPLAFLADMGKRQTIDCETIDTELLNGLRKRGFKLNRGTGDAGVFLNAYSRRGGHYIDVGASQLISDGKIKLKNGGAIERFTPTGLKFKDGSDLEGDVIIFATGVQGDIRKAIGSICGEEVENKCKRIWGHDEELEIHGTWRDLGVPNLWYMCGGLGVSRFYSKHLALQIQAIEEGILDRKERYSLVGTPNGV</sequence>
<dbReference type="EMBL" id="KN834788">
    <property type="protein sequence ID" value="KIK57866.1"/>
    <property type="molecule type" value="Genomic_DNA"/>
</dbReference>
<reference evidence="2 3" key="1">
    <citation type="submission" date="2014-04" db="EMBL/GenBank/DDBJ databases">
        <title>Evolutionary Origins and Diversification of the Mycorrhizal Mutualists.</title>
        <authorList>
            <consortium name="DOE Joint Genome Institute"/>
            <consortium name="Mycorrhizal Genomics Consortium"/>
            <person name="Kohler A."/>
            <person name="Kuo A."/>
            <person name="Nagy L.G."/>
            <person name="Floudas D."/>
            <person name="Copeland A."/>
            <person name="Barry K.W."/>
            <person name="Cichocki N."/>
            <person name="Veneault-Fourrey C."/>
            <person name="LaButti K."/>
            <person name="Lindquist E.A."/>
            <person name="Lipzen A."/>
            <person name="Lundell T."/>
            <person name="Morin E."/>
            <person name="Murat C."/>
            <person name="Riley R."/>
            <person name="Ohm R."/>
            <person name="Sun H."/>
            <person name="Tunlid A."/>
            <person name="Henrissat B."/>
            <person name="Grigoriev I.V."/>
            <person name="Hibbett D.S."/>
            <person name="Martin F."/>
        </authorList>
    </citation>
    <scope>NUCLEOTIDE SEQUENCE [LARGE SCALE GENOMIC DNA]</scope>
    <source>
        <strain evidence="2 3">FD-317 M1</strain>
    </source>
</reference>
<dbReference type="Gene3D" id="3.50.50.60">
    <property type="entry name" value="FAD/NAD(P)-binding domain"/>
    <property type="match status" value="1"/>
</dbReference>
<name>A0A0D0BRM6_9AGAR</name>
<dbReference type="PANTHER" id="PTHR43539">
    <property type="entry name" value="FLAVIN-BINDING MONOOXYGENASE-LIKE PROTEIN (AFU_ORTHOLOGUE AFUA_4G09220)"/>
    <property type="match status" value="1"/>
</dbReference>